<accession>A0ABU7BLR5</accession>
<gene>
    <name evidence="2" type="ORF">ATANTOWER_000218</name>
</gene>
<proteinExistence type="predicted"/>
<name>A0ABU7BLR5_9TELE</name>
<protein>
    <submittedName>
        <fullName evidence="2">Uncharacterized protein</fullName>
    </submittedName>
</protein>
<reference evidence="2 3" key="1">
    <citation type="submission" date="2021-07" db="EMBL/GenBank/DDBJ databases">
        <authorList>
            <person name="Palmer J.M."/>
        </authorList>
    </citation>
    <scope>NUCLEOTIDE SEQUENCE [LARGE SCALE GENOMIC DNA]</scope>
    <source>
        <strain evidence="2 3">AT_MEX2019</strain>
        <tissue evidence="2">Muscle</tissue>
    </source>
</reference>
<evidence type="ECO:0000313" key="2">
    <source>
        <dbReference type="EMBL" id="MED6251597.1"/>
    </source>
</evidence>
<dbReference type="EMBL" id="JAHUTI010060027">
    <property type="protein sequence ID" value="MED6251597.1"/>
    <property type="molecule type" value="Genomic_DNA"/>
</dbReference>
<feature type="region of interest" description="Disordered" evidence="1">
    <location>
        <begin position="65"/>
        <end position="86"/>
    </location>
</feature>
<comment type="caution">
    <text evidence="2">The sequence shown here is derived from an EMBL/GenBank/DDBJ whole genome shotgun (WGS) entry which is preliminary data.</text>
</comment>
<organism evidence="2 3">
    <name type="scientific">Ataeniobius toweri</name>
    <dbReference type="NCBI Taxonomy" id="208326"/>
    <lineage>
        <taxon>Eukaryota</taxon>
        <taxon>Metazoa</taxon>
        <taxon>Chordata</taxon>
        <taxon>Craniata</taxon>
        <taxon>Vertebrata</taxon>
        <taxon>Euteleostomi</taxon>
        <taxon>Actinopterygii</taxon>
        <taxon>Neopterygii</taxon>
        <taxon>Teleostei</taxon>
        <taxon>Neoteleostei</taxon>
        <taxon>Acanthomorphata</taxon>
        <taxon>Ovalentaria</taxon>
        <taxon>Atherinomorphae</taxon>
        <taxon>Cyprinodontiformes</taxon>
        <taxon>Goodeidae</taxon>
        <taxon>Ataeniobius</taxon>
    </lineage>
</organism>
<evidence type="ECO:0000313" key="3">
    <source>
        <dbReference type="Proteomes" id="UP001345963"/>
    </source>
</evidence>
<keyword evidence="3" id="KW-1185">Reference proteome</keyword>
<sequence>MTNSKLIKQYRLHGAGIHPLNGVAKQPVTAYACHGASVHISTVRSLLIHRNVSLIDGPLRDPNLGPLSNPNLHHQNHGPGPGNSKTWTYSLRNTDLEPHLWPLSCDL</sequence>
<evidence type="ECO:0000256" key="1">
    <source>
        <dbReference type="SAM" id="MobiDB-lite"/>
    </source>
</evidence>
<dbReference type="Proteomes" id="UP001345963">
    <property type="component" value="Unassembled WGS sequence"/>
</dbReference>